<keyword evidence="3" id="KW-0808">Transferase</keyword>
<dbReference type="PANTHER" id="PTHR11042">
    <property type="entry name" value="EUKARYOTIC TRANSLATION INITIATION FACTOR 2-ALPHA KINASE EIF2-ALPHA KINASE -RELATED"/>
    <property type="match status" value="1"/>
</dbReference>
<dbReference type="SMART" id="SM00220">
    <property type="entry name" value="S_TKc"/>
    <property type="match status" value="1"/>
</dbReference>
<dbReference type="GO" id="GO:0051321">
    <property type="term" value="P:meiotic cell cycle"/>
    <property type="evidence" value="ECO:0007669"/>
    <property type="project" value="TreeGrafter"/>
</dbReference>
<protein>
    <recommendedName>
        <fullName evidence="1">non-specific serine/threonine protein kinase</fullName>
        <ecNumber evidence="1">2.7.11.1</ecNumber>
    </recommendedName>
</protein>
<dbReference type="GO" id="GO:0005634">
    <property type="term" value="C:nucleus"/>
    <property type="evidence" value="ECO:0007669"/>
    <property type="project" value="TreeGrafter"/>
</dbReference>
<dbReference type="InterPro" id="IPR000719">
    <property type="entry name" value="Prot_kinase_dom"/>
</dbReference>
<dbReference type="PROSITE" id="PS00107">
    <property type="entry name" value="PROTEIN_KINASE_ATP"/>
    <property type="match status" value="1"/>
</dbReference>
<dbReference type="PROSITE" id="PS50011">
    <property type="entry name" value="PROTEIN_KINASE_DOM"/>
    <property type="match status" value="1"/>
</dbReference>
<evidence type="ECO:0000256" key="5">
    <source>
        <dbReference type="ARBA" id="ARBA00022741"/>
    </source>
</evidence>
<keyword evidence="4" id="KW-0479">Metal-binding</keyword>
<dbReference type="Gene3D" id="3.30.200.20">
    <property type="entry name" value="Phosphorylase Kinase, domain 1"/>
    <property type="match status" value="1"/>
</dbReference>
<keyword evidence="2 14" id="KW-0723">Serine/threonine-protein kinase</keyword>
<dbReference type="GO" id="GO:0046872">
    <property type="term" value="F:metal ion binding"/>
    <property type="evidence" value="ECO:0007669"/>
    <property type="project" value="UniProtKB-KW"/>
</dbReference>
<proteinExistence type="inferred from homology"/>
<dbReference type="GO" id="GO:0005524">
    <property type="term" value="F:ATP binding"/>
    <property type="evidence" value="ECO:0007669"/>
    <property type="project" value="UniProtKB-UniRule"/>
</dbReference>
<organism evidence="16 17">
    <name type="scientific">Brassicogethes aeneus</name>
    <name type="common">Rape pollen beetle</name>
    <name type="synonym">Meligethes aeneus</name>
    <dbReference type="NCBI Taxonomy" id="1431903"/>
    <lineage>
        <taxon>Eukaryota</taxon>
        <taxon>Metazoa</taxon>
        <taxon>Ecdysozoa</taxon>
        <taxon>Arthropoda</taxon>
        <taxon>Hexapoda</taxon>
        <taxon>Insecta</taxon>
        <taxon>Pterygota</taxon>
        <taxon>Neoptera</taxon>
        <taxon>Endopterygota</taxon>
        <taxon>Coleoptera</taxon>
        <taxon>Polyphaga</taxon>
        <taxon>Cucujiformia</taxon>
        <taxon>Nitidulidae</taxon>
        <taxon>Meligethinae</taxon>
        <taxon>Brassicogethes</taxon>
    </lineage>
</organism>
<reference evidence="16" key="1">
    <citation type="submission" date="2021-12" db="EMBL/GenBank/DDBJ databases">
        <authorList>
            <person name="King R."/>
        </authorList>
    </citation>
    <scope>NUCLEOTIDE SEQUENCE</scope>
</reference>
<keyword evidence="6" id="KW-0418">Kinase</keyword>
<keyword evidence="17" id="KW-1185">Reference proteome</keyword>
<evidence type="ECO:0000256" key="9">
    <source>
        <dbReference type="ARBA" id="ARBA00023306"/>
    </source>
</evidence>
<dbReference type="InterPro" id="IPR008271">
    <property type="entry name" value="Ser/Thr_kinase_AS"/>
</dbReference>
<evidence type="ECO:0000256" key="1">
    <source>
        <dbReference type="ARBA" id="ARBA00012513"/>
    </source>
</evidence>
<feature type="binding site" evidence="13">
    <location>
        <position position="113"/>
    </location>
    <ligand>
        <name>ATP</name>
        <dbReference type="ChEBI" id="CHEBI:30616"/>
    </ligand>
</feature>
<evidence type="ECO:0000256" key="10">
    <source>
        <dbReference type="ARBA" id="ARBA00037982"/>
    </source>
</evidence>
<evidence type="ECO:0000256" key="8">
    <source>
        <dbReference type="ARBA" id="ARBA00022842"/>
    </source>
</evidence>
<evidence type="ECO:0000313" key="16">
    <source>
        <dbReference type="EMBL" id="CAH0561882.1"/>
    </source>
</evidence>
<name>A0A9P0FMR6_BRAAE</name>
<dbReference type="EMBL" id="OV121139">
    <property type="protein sequence ID" value="CAH0561882.1"/>
    <property type="molecule type" value="Genomic_DNA"/>
</dbReference>
<dbReference type="GO" id="GO:0004674">
    <property type="term" value="F:protein serine/threonine kinase activity"/>
    <property type="evidence" value="ECO:0007669"/>
    <property type="project" value="UniProtKB-KW"/>
</dbReference>
<evidence type="ECO:0000256" key="11">
    <source>
        <dbReference type="ARBA" id="ARBA00047899"/>
    </source>
</evidence>
<dbReference type="InterPro" id="IPR017441">
    <property type="entry name" value="Protein_kinase_ATP_BS"/>
</dbReference>
<dbReference type="PROSITE" id="PS00108">
    <property type="entry name" value="PROTEIN_KINASE_ST"/>
    <property type="match status" value="1"/>
</dbReference>
<dbReference type="OrthoDB" id="5337378at2759"/>
<evidence type="ECO:0000256" key="2">
    <source>
        <dbReference type="ARBA" id="ARBA00022527"/>
    </source>
</evidence>
<keyword evidence="5 13" id="KW-0547">Nucleotide-binding</keyword>
<comment type="catalytic activity">
    <reaction evidence="12">
        <text>L-seryl-[protein] + ATP = O-phospho-L-seryl-[protein] + ADP + H(+)</text>
        <dbReference type="Rhea" id="RHEA:17989"/>
        <dbReference type="Rhea" id="RHEA-COMP:9863"/>
        <dbReference type="Rhea" id="RHEA-COMP:11604"/>
        <dbReference type="ChEBI" id="CHEBI:15378"/>
        <dbReference type="ChEBI" id="CHEBI:29999"/>
        <dbReference type="ChEBI" id="CHEBI:30616"/>
        <dbReference type="ChEBI" id="CHEBI:83421"/>
        <dbReference type="ChEBI" id="CHEBI:456216"/>
        <dbReference type="EC" id="2.7.11.1"/>
    </reaction>
</comment>
<dbReference type="Gene3D" id="1.10.510.10">
    <property type="entry name" value="Transferase(Phosphotransferase) domain 1"/>
    <property type="match status" value="1"/>
</dbReference>
<dbReference type="AlphaFoldDB" id="A0A9P0FMR6"/>
<evidence type="ECO:0000256" key="7">
    <source>
        <dbReference type="ARBA" id="ARBA00022840"/>
    </source>
</evidence>
<sequence>MNRRRGVFSMPEEFQTNERLFTKKELATRNTAPTCPGVPIKFSKMVMRKRMLYSEPKAVFFNRQVKLSDMYNDKKNVTYMNQCFLKMQIIGEGSFGVVYKVRCRETNEFYAVKRAKPHINVQDCLAEIENNEKVGHHPNIVKYYMAWQEWSQFHLQLEYCEMSLAMYAKKDSDMSEEMCWNILYDICQALAFLHDKDLLHLDVKPGNILLKQGHFKLADFGLLVDLKKIPEPFRNNAKLTGEAKKEVRNCLSTLSDGDSKYLAAEVLDTVYTTGCDIFGLGITILECSADLDLPEHGPLWHQIRHGILPKEFHKRASLGLQVLIEKMLYFNCTMRPAAQKILSYQYMRELAKRDKKHGRTDFARPFINDNEVHNFIDYYDECFLDNNNTKSVQPHSVLGKKSLQFLNDD</sequence>
<dbReference type="EC" id="2.7.11.1" evidence="1"/>
<evidence type="ECO:0000256" key="3">
    <source>
        <dbReference type="ARBA" id="ARBA00022679"/>
    </source>
</evidence>
<dbReference type="SUPFAM" id="SSF56112">
    <property type="entry name" value="Protein kinase-like (PK-like)"/>
    <property type="match status" value="1"/>
</dbReference>
<dbReference type="PANTHER" id="PTHR11042:SF183">
    <property type="entry name" value="MEMBRANE-ASSOCIATED TYROSINE- AND THREONINE-SPECIFIC CDC2-INHIBITORY KINASE"/>
    <property type="match status" value="1"/>
</dbReference>
<feature type="domain" description="Protein kinase" evidence="15">
    <location>
        <begin position="84"/>
        <end position="347"/>
    </location>
</feature>
<comment type="similarity">
    <text evidence="10">Belongs to the protein kinase superfamily. Ser/Thr protein kinase family. GCN2 subfamily.</text>
</comment>
<gene>
    <name evidence="16" type="ORF">MELIAE_LOCUS11171</name>
</gene>
<dbReference type="Proteomes" id="UP001154078">
    <property type="component" value="Chromosome 8"/>
</dbReference>
<accession>A0A9P0FMR6</accession>
<evidence type="ECO:0000256" key="14">
    <source>
        <dbReference type="RuleBase" id="RU000304"/>
    </source>
</evidence>
<dbReference type="Pfam" id="PF00069">
    <property type="entry name" value="Pkinase"/>
    <property type="match status" value="1"/>
</dbReference>
<evidence type="ECO:0000256" key="12">
    <source>
        <dbReference type="ARBA" id="ARBA00048679"/>
    </source>
</evidence>
<keyword evidence="7 13" id="KW-0067">ATP-binding</keyword>
<comment type="catalytic activity">
    <reaction evidence="11">
        <text>L-threonyl-[protein] + ATP = O-phospho-L-threonyl-[protein] + ADP + H(+)</text>
        <dbReference type="Rhea" id="RHEA:46608"/>
        <dbReference type="Rhea" id="RHEA-COMP:11060"/>
        <dbReference type="Rhea" id="RHEA-COMP:11605"/>
        <dbReference type="ChEBI" id="CHEBI:15378"/>
        <dbReference type="ChEBI" id="CHEBI:30013"/>
        <dbReference type="ChEBI" id="CHEBI:30616"/>
        <dbReference type="ChEBI" id="CHEBI:61977"/>
        <dbReference type="ChEBI" id="CHEBI:456216"/>
        <dbReference type="EC" id="2.7.11.1"/>
    </reaction>
</comment>
<evidence type="ECO:0000256" key="4">
    <source>
        <dbReference type="ARBA" id="ARBA00022723"/>
    </source>
</evidence>
<evidence type="ECO:0000259" key="15">
    <source>
        <dbReference type="PROSITE" id="PS50011"/>
    </source>
</evidence>
<keyword evidence="9" id="KW-0131">Cell cycle</keyword>
<dbReference type="InterPro" id="IPR011009">
    <property type="entry name" value="Kinase-like_dom_sf"/>
</dbReference>
<dbReference type="GO" id="GO:0005737">
    <property type="term" value="C:cytoplasm"/>
    <property type="evidence" value="ECO:0007669"/>
    <property type="project" value="TreeGrafter"/>
</dbReference>
<evidence type="ECO:0000256" key="13">
    <source>
        <dbReference type="PROSITE-ProRule" id="PRU10141"/>
    </source>
</evidence>
<dbReference type="GO" id="GO:0110031">
    <property type="term" value="P:negative regulation of G2/MI transition of meiotic cell cycle"/>
    <property type="evidence" value="ECO:0007669"/>
    <property type="project" value="TreeGrafter"/>
</dbReference>
<keyword evidence="8" id="KW-0460">Magnesium</keyword>
<evidence type="ECO:0000256" key="6">
    <source>
        <dbReference type="ARBA" id="ARBA00022777"/>
    </source>
</evidence>
<evidence type="ECO:0000313" key="17">
    <source>
        <dbReference type="Proteomes" id="UP001154078"/>
    </source>
</evidence>
<dbReference type="InterPro" id="IPR050339">
    <property type="entry name" value="CC_SR_Kinase"/>
</dbReference>